<dbReference type="AlphaFoldDB" id="A0A0N0U496"/>
<protein>
    <submittedName>
        <fullName evidence="1">Uncharacterized protein</fullName>
    </submittedName>
</protein>
<dbReference type="EMBL" id="KQ435835">
    <property type="protein sequence ID" value="KOX71501.1"/>
    <property type="molecule type" value="Genomic_DNA"/>
</dbReference>
<proteinExistence type="predicted"/>
<dbReference type="STRING" id="166423.A0A0N0U496"/>
<dbReference type="Gene3D" id="1.20.1070.10">
    <property type="entry name" value="Rhodopsin 7-helix transmembrane proteins"/>
    <property type="match status" value="1"/>
</dbReference>
<dbReference type="SUPFAM" id="SSF81321">
    <property type="entry name" value="Family A G protein-coupled receptor-like"/>
    <property type="match status" value="1"/>
</dbReference>
<evidence type="ECO:0000313" key="1">
    <source>
        <dbReference type="EMBL" id="KOX71501.1"/>
    </source>
</evidence>
<evidence type="ECO:0000313" key="2">
    <source>
        <dbReference type="Proteomes" id="UP000053105"/>
    </source>
</evidence>
<accession>A0A0N0U496</accession>
<gene>
    <name evidence="1" type="ORF">WN51_03808</name>
</gene>
<keyword evidence="2" id="KW-1185">Reference proteome</keyword>
<dbReference type="OrthoDB" id="9990906at2759"/>
<reference evidence="1 2" key="1">
    <citation type="submission" date="2015-07" db="EMBL/GenBank/DDBJ databases">
        <title>The genome of Melipona quadrifasciata.</title>
        <authorList>
            <person name="Pan H."/>
            <person name="Kapheim K."/>
        </authorList>
    </citation>
    <scope>NUCLEOTIDE SEQUENCE [LARGE SCALE GENOMIC DNA]</scope>
    <source>
        <strain evidence="1">0111107301</strain>
        <tissue evidence="1">Whole body</tissue>
    </source>
</reference>
<dbReference type="Proteomes" id="UP000053105">
    <property type="component" value="Unassembled WGS sequence"/>
</dbReference>
<sequence length="94" mass="11143">MKEKQSYAQSFRHNFAQTKMLLVISSVFLCFNLPAYVLRIHAFLHKKNNSSRSVELTQQVCNLLFNTNFGINFIHRHAIVFTEPWEEFHELNVE</sequence>
<name>A0A0N0U496_9HYME</name>
<organism evidence="1 2">
    <name type="scientific">Melipona quadrifasciata</name>
    <dbReference type="NCBI Taxonomy" id="166423"/>
    <lineage>
        <taxon>Eukaryota</taxon>
        <taxon>Metazoa</taxon>
        <taxon>Ecdysozoa</taxon>
        <taxon>Arthropoda</taxon>
        <taxon>Hexapoda</taxon>
        <taxon>Insecta</taxon>
        <taxon>Pterygota</taxon>
        <taxon>Neoptera</taxon>
        <taxon>Endopterygota</taxon>
        <taxon>Hymenoptera</taxon>
        <taxon>Apocrita</taxon>
        <taxon>Aculeata</taxon>
        <taxon>Apoidea</taxon>
        <taxon>Anthophila</taxon>
        <taxon>Apidae</taxon>
        <taxon>Melipona</taxon>
    </lineage>
</organism>